<organism evidence="2 3">
    <name type="scientific">Handroanthus impetiginosus</name>
    <dbReference type="NCBI Taxonomy" id="429701"/>
    <lineage>
        <taxon>Eukaryota</taxon>
        <taxon>Viridiplantae</taxon>
        <taxon>Streptophyta</taxon>
        <taxon>Embryophyta</taxon>
        <taxon>Tracheophyta</taxon>
        <taxon>Spermatophyta</taxon>
        <taxon>Magnoliopsida</taxon>
        <taxon>eudicotyledons</taxon>
        <taxon>Gunneridae</taxon>
        <taxon>Pentapetalae</taxon>
        <taxon>asterids</taxon>
        <taxon>lamiids</taxon>
        <taxon>Lamiales</taxon>
        <taxon>Bignoniaceae</taxon>
        <taxon>Crescentiina</taxon>
        <taxon>Tabebuia alliance</taxon>
        <taxon>Handroanthus</taxon>
    </lineage>
</organism>
<keyword evidence="3" id="KW-1185">Reference proteome</keyword>
<dbReference type="EMBL" id="NKXS01001165">
    <property type="protein sequence ID" value="PIN20177.1"/>
    <property type="molecule type" value="Genomic_DNA"/>
</dbReference>
<evidence type="ECO:0000313" key="3">
    <source>
        <dbReference type="Proteomes" id="UP000231279"/>
    </source>
</evidence>
<reference evidence="3" key="1">
    <citation type="journal article" date="2018" name="Gigascience">
        <title>Genome assembly of the Pink Ipe (Handroanthus impetiginosus, Bignoniaceae), a highly valued, ecologically keystone Neotropical timber forest tree.</title>
        <authorList>
            <person name="Silva-Junior O.B."/>
            <person name="Grattapaglia D."/>
            <person name="Novaes E."/>
            <person name="Collevatti R.G."/>
        </authorList>
    </citation>
    <scope>NUCLEOTIDE SEQUENCE [LARGE SCALE GENOMIC DNA]</scope>
    <source>
        <strain evidence="3">cv. UFG-1</strain>
    </source>
</reference>
<dbReference type="PANTHER" id="PTHR32096">
    <property type="entry name" value="WRKY TRANSCRIPTION FACTOR 30-RELATED-RELATED"/>
    <property type="match status" value="1"/>
</dbReference>
<accession>A0A2G9HRM1</accession>
<name>A0A2G9HRM1_9LAMI</name>
<dbReference type="PANTHER" id="PTHR32096:SF155">
    <property type="entry name" value="WRKY TRANSCRIPTION FACTOR 22-LIKE"/>
    <property type="match status" value="1"/>
</dbReference>
<dbReference type="STRING" id="429701.A0A2G9HRM1"/>
<comment type="caution">
    <text evidence="2">The sequence shown here is derived from an EMBL/GenBank/DDBJ whole genome shotgun (WGS) entry which is preliminary data.</text>
</comment>
<dbReference type="Proteomes" id="UP000231279">
    <property type="component" value="Unassembled WGS sequence"/>
</dbReference>
<feature type="compositionally biased region" description="Polar residues" evidence="1">
    <location>
        <begin position="17"/>
        <end position="36"/>
    </location>
</feature>
<dbReference type="AlphaFoldDB" id="A0A2G9HRM1"/>
<dbReference type="GO" id="GO:0000976">
    <property type="term" value="F:transcription cis-regulatory region binding"/>
    <property type="evidence" value="ECO:0007669"/>
    <property type="project" value="TreeGrafter"/>
</dbReference>
<evidence type="ECO:0000256" key="1">
    <source>
        <dbReference type="SAM" id="MobiDB-lite"/>
    </source>
</evidence>
<gene>
    <name evidence="2" type="ORF">CDL12_07139</name>
</gene>
<evidence type="ECO:0000313" key="2">
    <source>
        <dbReference type="EMBL" id="PIN20177.1"/>
    </source>
</evidence>
<dbReference type="GO" id="GO:0005634">
    <property type="term" value="C:nucleus"/>
    <property type="evidence" value="ECO:0007669"/>
    <property type="project" value="TreeGrafter"/>
</dbReference>
<protein>
    <recommendedName>
        <fullName evidence="4">WRKY domain-containing protein</fullName>
    </recommendedName>
</protein>
<dbReference type="GO" id="GO:0003700">
    <property type="term" value="F:DNA-binding transcription factor activity"/>
    <property type="evidence" value="ECO:0007669"/>
    <property type="project" value="InterPro"/>
</dbReference>
<sequence length="127" mass="13634">MFIVTYTAEHNHPMPTHRNSLAGSTRQKPAETQNSDEPNKPSCSPEMSPAASLSPEPEKLDSSREELAEAEDDDDFSVSNMALDDDFFAGLEDFTAPEGGDCISGHFPAKVEFPWLSNSATTIAGGG</sequence>
<evidence type="ECO:0008006" key="4">
    <source>
        <dbReference type="Google" id="ProtNLM"/>
    </source>
</evidence>
<feature type="region of interest" description="Disordered" evidence="1">
    <location>
        <begin position="1"/>
        <end position="79"/>
    </location>
</feature>
<feature type="compositionally biased region" description="Basic and acidic residues" evidence="1">
    <location>
        <begin position="56"/>
        <end position="67"/>
    </location>
</feature>
<proteinExistence type="predicted"/>
<dbReference type="InterPro" id="IPR044810">
    <property type="entry name" value="WRKY_plant"/>
</dbReference>
<dbReference type="OrthoDB" id="662136at2759"/>